<dbReference type="Proteomes" id="UP000190328">
    <property type="component" value="Unassembled WGS sequence"/>
</dbReference>
<evidence type="ECO:0000313" key="1">
    <source>
        <dbReference type="EMBL" id="SKA07760.1"/>
    </source>
</evidence>
<dbReference type="AlphaFoldDB" id="A0A1T4QVF5"/>
<protein>
    <submittedName>
        <fullName evidence="1">Uncharacterized protein</fullName>
    </submittedName>
</protein>
<dbReference type="STRING" id="263852.SAMN02745116_02339"/>
<accession>A0A1T4QVF5</accession>
<dbReference type="EMBL" id="FUXI01000034">
    <property type="protein sequence ID" value="SKA07760.1"/>
    <property type="molecule type" value="Genomic_DNA"/>
</dbReference>
<evidence type="ECO:0000313" key="2">
    <source>
        <dbReference type="Proteomes" id="UP000190328"/>
    </source>
</evidence>
<name>A0A1T4QVF5_9ENTE</name>
<gene>
    <name evidence="1" type="ORF">SAMN02745116_02339</name>
</gene>
<reference evidence="2" key="1">
    <citation type="submission" date="2017-02" db="EMBL/GenBank/DDBJ databases">
        <authorList>
            <person name="Varghese N."/>
            <person name="Submissions S."/>
        </authorList>
    </citation>
    <scope>NUCLEOTIDE SEQUENCE [LARGE SCALE GENOMIC DNA]</scope>
    <source>
        <strain evidence="2">ATCC BAA-1030</strain>
    </source>
</reference>
<organism evidence="1 2">
    <name type="scientific">Pilibacter termitis</name>
    <dbReference type="NCBI Taxonomy" id="263852"/>
    <lineage>
        <taxon>Bacteria</taxon>
        <taxon>Bacillati</taxon>
        <taxon>Bacillota</taxon>
        <taxon>Bacilli</taxon>
        <taxon>Lactobacillales</taxon>
        <taxon>Enterococcaceae</taxon>
        <taxon>Pilibacter</taxon>
    </lineage>
</organism>
<proteinExistence type="predicted"/>
<sequence length="144" mass="16932">MNAFTKELRGLSFEHLDEEIQKFINFLEVSNIQTKGPLVTRMIGTTIHEDGEITLDYNIYVQTVRELRLDGFAFYPEVVAENCLYTHFEGTQEEFGFVENKMSLYIWENDLIELGDVFTVHLEQRENWLVADVFKPLEKMNETL</sequence>
<keyword evidence="2" id="KW-1185">Reference proteome</keyword>